<dbReference type="GO" id="GO:0051537">
    <property type="term" value="F:2 iron, 2 sulfur cluster binding"/>
    <property type="evidence" value="ECO:0007669"/>
    <property type="project" value="UniProtKB-KW"/>
</dbReference>
<dbReference type="RefSeq" id="WP_062409481.1">
    <property type="nucleotide sequence ID" value="NZ_BJCS01000017.1"/>
</dbReference>
<feature type="domain" description="Dihydroxy-acid/6-phosphogluconate dehydratase C-terminal" evidence="10">
    <location>
        <begin position="363"/>
        <end position="550"/>
    </location>
</feature>
<dbReference type="AlphaFoldDB" id="A0A0U2W7U9"/>
<evidence type="ECO:0000313" key="12">
    <source>
        <dbReference type="Proteomes" id="UP000061660"/>
    </source>
</evidence>
<dbReference type="InterPro" id="IPR020558">
    <property type="entry name" value="DiOHA_6PGluconate_deHydtase_CS"/>
</dbReference>
<reference evidence="12" key="1">
    <citation type="submission" date="2015-12" db="EMBL/GenBank/DDBJ databases">
        <title>Complete genome sequences of two moderately thermophilic Paenibacillus species.</title>
        <authorList>
            <person name="Butler R.III."/>
            <person name="Wang J."/>
            <person name="Stark B.C."/>
            <person name="Pombert J.-F."/>
        </authorList>
    </citation>
    <scope>NUCLEOTIDE SEQUENCE [LARGE SCALE GENOMIC DNA]</scope>
    <source>
        <strain evidence="12">32O-Y</strain>
    </source>
</reference>
<feature type="domain" description="Dihydroxy-acid/6-phosphogluconate dehydratase N-terminal" evidence="9">
    <location>
        <begin position="35"/>
        <end position="353"/>
    </location>
</feature>
<dbReference type="InterPro" id="IPR000581">
    <property type="entry name" value="ILV_EDD_N"/>
</dbReference>
<keyword evidence="7" id="KW-0456">Lyase</keyword>
<evidence type="ECO:0000256" key="2">
    <source>
        <dbReference type="ARBA" id="ARBA00022605"/>
    </source>
</evidence>
<evidence type="ECO:0000256" key="7">
    <source>
        <dbReference type="ARBA" id="ARBA00023239"/>
    </source>
</evidence>
<evidence type="ECO:0000259" key="9">
    <source>
        <dbReference type="Pfam" id="PF00920"/>
    </source>
</evidence>
<dbReference type="GO" id="GO:0008652">
    <property type="term" value="P:amino acid biosynthetic process"/>
    <property type="evidence" value="ECO:0007669"/>
    <property type="project" value="UniProtKB-KW"/>
</dbReference>
<dbReference type="GO" id="GO:0016836">
    <property type="term" value="F:hydro-lyase activity"/>
    <property type="evidence" value="ECO:0007669"/>
    <property type="project" value="UniProtKB-ARBA"/>
</dbReference>
<keyword evidence="3" id="KW-0001">2Fe-2S</keyword>
<keyword evidence="8" id="KW-0100">Branched-chain amino acid biosynthesis</keyword>
<evidence type="ECO:0000256" key="1">
    <source>
        <dbReference type="ARBA" id="ARBA00006486"/>
    </source>
</evidence>
<evidence type="ECO:0000256" key="8">
    <source>
        <dbReference type="ARBA" id="ARBA00023304"/>
    </source>
</evidence>
<comment type="similarity">
    <text evidence="1">Belongs to the IlvD/Edd family.</text>
</comment>
<dbReference type="InterPro" id="IPR037237">
    <property type="entry name" value="IlvD/EDD_N"/>
</dbReference>
<evidence type="ECO:0000256" key="5">
    <source>
        <dbReference type="ARBA" id="ARBA00023004"/>
    </source>
</evidence>
<dbReference type="GO" id="GO:0005829">
    <property type="term" value="C:cytosol"/>
    <property type="evidence" value="ECO:0007669"/>
    <property type="project" value="TreeGrafter"/>
</dbReference>
<dbReference type="GO" id="GO:0009082">
    <property type="term" value="P:branched-chain amino acid biosynthetic process"/>
    <property type="evidence" value="ECO:0007669"/>
    <property type="project" value="UniProtKB-KW"/>
</dbReference>
<dbReference type="PROSITE" id="PS00886">
    <property type="entry name" value="ILVD_EDD_1"/>
    <property type="match status" value="1"/>
</dbReference>
<dbReference type="PANTHER" id="PTHR43661:SF3">
    <property type="entry name" value="D-XYLONATE DEHYDRATASE YAGF-RELATED"/>
    <property type="match status" value="1"/>
</dbReference>
<reference evidence="11 12" key="2">
    <citation type="journal article" date="2016" name="Genome Announc.">
        <title>Complete Genome Sequences of Two Interactive Moderate Thermophiles, Paenibacillus napthalenovorans 32O-Y and Paenibacillus sp. 32O-W.</title>
        <authorList>
            <person name="Butler R.R.III."/>
            <person name="Wang J."/>
            <person name="Stark B.C."/>
            <person name="Pombert J.F."/>
        </authorList>
    </citation>
    <scope>NUCLEOTIDE SEQUENCE [LARGE SCALE GENOMIC DNA]</scope>
    <source>
        <strain evidence="11 12">32O-Y</strain>
    </source>
</reference>
<evidence type="ECO:0000256" key="6">
    <source>
        <dbReference type="ARBA" id="ARBA00023014"/>
    </source>
</evidence>
<dbReference type="Pfam" id="PF24877">
    <property type="entry name" value="ILV_EDD_C"/>
    <property type="match status" value="1"/>
</dbReference>
<dbReference type="OrthoDB" id="9807077at2"/>
<dbReference type="Gene3D" id="3.50.30.80">
    <property type="entry name" value="IlvD/EDD C-terminal domain-like"/>
    <property type="match status" value="1"/>
</dbReference>
<gene>
    <name evidence="11" type="ORF">IJ22_32040</name>
</gene>
<dbReference type="Pfam" id="PF00920">
    <property type="entry name" value="ILVD_EDD_N"/>
    <property type="match status" value="1"/>
</dbReference>
<sequence>MERKLRSYVEPGSVRWAMRRAQWGVFGINEEDMEKPKIAIVNTSSNLAACFAHLDGIAAKMKEEIRAAGGLPFEVRTAAPSDAVTSMGRKGGYILPARDLIVNDVEVAVEGAMLDGMICLVSCDKTVPGLLMAAARLNIPTIVVACGYQPSGQYRGEHIDFEDLWLNAVKQQNGKRVYSVEELSEMSKNAILGPGVCAGMGTANTMHIVCEALGMALPGSTPVLANSQKMWDTVGLAAKRIVQMVWDDLKPRDILVPEAFANAVKVVLAISGSINAVKHLQALAREAQMDVDIYGMFERFADEIPLLSAVRPNGEHTIEQFEAAGGAQAVLKQLESFLHTDTITVSGRTIKENLHGIAISDEEVIRPVNRAFVNRPSIVLIRGSLAPDTGIVKLAVTDDRQLQFSGPAIVFNSADEAIEGVHKGLIKPGHVVVVRGLGPKGAPGMGFLSNFVFALNGASLGDKVAVVTDGQQSGLSNMSLAVNEVSPEAAEGGPIGLVEDGDTIVIDVEKRFVNLEVPESELELRRSRLNGAPAMEEHGWLSIYQRLVRPLPETGGILFK</sequence>
<evidence type="ECO:0000256" key="4">
    <source>
        <dbReference type="ARBA" id="ARBA00022723"/>
    </source>
</evidence>
<dbReference type="SUPFAM" id="SSF52016">
    <property type="entry name" value="LeuD/IlvD-like"/>
    <property type="match status" value="1"/>
</dbReference>
<dbReference type="FunFam" id="3.50.30.80:FF:000001">
    <property type="entry name" value="Dihydroxy-acid dehydratase"/>
    <property type="match status" value="1"/>
</dbReference>
<dbReference type="EMBL" id="CP013652">
    <property type="protein sequence ID" value="ALS23573.1"/>
    <property type="molecule type" value="Genomic_DNA"/>
</dbReference>
<evidence type="ECO:0000313" key="11">
    <source>
        <dbReference type="EMBL" id="ALS23573.1"/>
    </source>
</evidence>
<dbReference type="SUPFAM" id="SSF143975">
    <property type="entry name" value="IlvD/EDD N-terminal domain-like"/>
    <property type="match status" value="1"/>
</dbReference>
<dbReference type="STRING" id="162209.IJ22_32040"/>
<dbReference type="InterPro" id="IPR056740">
    <property type="entry name" value="ILV_EDD_C"/>
</dbReference>
<keyword evidence="5" id="KW-0408">Iron</keyword>
<dbReference type="Proteomes" id="UP000061660">
    <property type="component" value="Chromosome"/>
</dbReference>
<evidence type="ECO:0000256" key="3">
    <source>
        <dbReference type="ARBA" id="ARBA00022714"/>
    </source>
</evidence>
<keyword evidence="6" id="KW-0411">Iron-sulfur</keyword>
<keyword evidence="4" id="KW-0479">Metal-binding</keyword>
<dbReference type="InterPro" id="IPR042096">
    <property type="entry name" value="Dihydro-acid_dehy_C"/>
</dbReference>
<accession>A0A0U2W7U9</accession>
<keyword evidence="2" id="KW-0028">Amino-acid biosynthesis</keyword>
<dbReference type="PANTHER" id="PTHR43661">
    <property type="entry name" value="D-XYLONATE DEHYDRATASE"/>
    <property type="match status" value="1"/>
</dbReference>
<protein>
    <submittedName>
        <fullName evidence="11">Dihydroxy-acid dehydratase</fullName>
    </submittedName>
</protein>
<keyword evidence="12" id="KW-1185">Reference proteome</keyword>
<dbReference type="KEGG" id="pnp:IJ22_32040"/>
<dbReference type="GO" id="GO:0046872">
    <property type="term" value="F:metal ion binding"/>
    <property type="evidence" value="ECO:0007669"/>
    <property type="project" value="UniProtKB-KW"/>
</dbReference>
<evidence type="ECO:0000259" key="10">
    <source>
        <dbReference type="Pfam" id="PF24877"/>
    </source>
</evidence>
<proteinExistence type="inferred from homology"/>
<dbReference type="PATRIC" id="fig|162209.4.peg.3430"/>
<organism evidence="11 12">
    <name type="scientific">Paenibacillus naphthalenovorans</name>
    <dbReference type="NCBI Taxonomy" id="162209"/>
    <lineage>
        <taxon>Bacteria</taxon>
        <taxon>Bacillati</taxon>
        <taxon>Bacillota</taxon>
        <taxon>Bacilli</taxon>
        <taxon>Bacillales</taxon>
        <taxon>Paenibacillaceae</taxon>
        <taxon>Paenibacillus</taxon>
    </lineage>
</organism>
<name>A0A0U2W7U9_9BACL</name>